<sequence>MGKISEELQMIDSLLMEFHERIQSGRCLTNKQQNTMMLNFLHQIANKDEPISKAEACEYVQVSRATFDRLVKEGRLPNGRKRKGWTELVWYEKDLDKYIDKLI</sequence>
<evidence type="ECO:0000313" key="1">
    <source>
        <dbReference type="EMBL" id="DAE06131.1"/>
    </source>
</evidence>
<name>A0A8S5PI34_9CAUD</name>
<dbReference type="EMBL" id="BK015428">
    <property type="protein sequence ID" value="DAE06131.1"/>
    <property type="molecule type" value="Genomic_DNA"/>
</dbReference>
<reference evidence="1" key="1">
    <citation type="journal article" date="2021" name="Proc. Natl. Acad. Sci. U.S.A.">
        <title>A Catalog of Tens of Thousands of Viruses from Human Metagenomes Reveals Hidden Associations with Chronic Diseases.</title>
        <authorList>
            <person name="Tisza M.J."/>
            <person name="Buck C.B."/>
        </authorList>
    </citation>
    <scope>NUCLEOTIDE SEQUENCE</scope>
    <source>
        <strain evidence="1">Ct5bO8</strain>
    </source>
</reference>
<accession>A0A8S5PI34</accession>
<proteinExistence type="predicted"/>
<organism evidence="1">
    <name type="scientific">Podoviridae sp. ct5bO8</name>
    <dbReference type="NCBI Taxonomy" id="2825219"/>
    <lineage>
        <taxon>Viruses</taxon>
        <taxon>Duplodnaviria</taxon>
        <taxon>Heunggongvirae</taxon>
        <taxon>Uroviricota</taxon>
        <taxon>Caudoviricetes</taxon>
    </lineage>
</organism>
<protein>
    <submittedName>
        <fullName evidence="1">Helix-turn-helix domain protein</fullName>
    </submittedName>
</protein>